<evidence type="ECO:0000256" key="7">
    <source>
        <dbReference type="ARBA" id="ARBA00022801"/>
    </source>
</evidence>
<comment type="caution">
    <text evidence="11">The sequence shown here is derived from an EMBL/GenBank/DDBJ whole genome shotgun (WGS) entry which is preliminary data.</text>
</comment>
<dbReference type="GO" id="GO:0004190">
    <property type="term" value="F:aspartic-type endopeptidase activity"/>
    <property type="evidence" value="ECO:0007669"/>
    <property type="project" value="UniProtKB-KW"/>
</dbReference>
<feature type="domain" description="Reverse transcriptase RNase H-like" evidence="10">
    <location>
        <begin position="100"/>
        <end position="181"/>
    </location>
</feature>
<dbReference type="Proteomes" id="UP000233551">
    <property type="component" value="Unassembled WGS sequence"/>
</dbReference>
<evidence type="ECO:0000256" key="1">
    <source>
        <dbReference type="ARBA" id="ARBA00022670"/>
    </source>
</evidence>
<dbReference type="InterPro" id="IPR043502">
    <property type="entry name" value="DNA/RNA_pol_sf"/>
</dbReference>
<dbReference type="GO" id="GO:0003964">
    <property type="term" value="F:RNA-directed DNA polymerase activity"/>
    <property type="evidence" value="ECO:0007669"/>
    <property type="project" value="UniProtKB-KW"/>
</dbReference>
<evidence type="ECO:0000256" key="3">
    <source>
        <dbReference type="ARBA" id="ARBA00022695"/>
    </source>
</evidence>
<keyword evidence="3" id="KW-0548">Nucleotidyltransferase</keyword>
<dbReference type="EMBL" id="PGOL01000855">
    <property type="protein sequence ID" value="PKI64056.1"/>
    <property type="molecule type" value="Genomic_DNA"/>
</dbReference>
<dbReference type="InterPro" id="IPR051320">
    <property type="entry name" value="Viral_Replic_Matur_Polypro"/>
</dbReference>
<feature type="region of interest" description="Disordered" evidence="9">
    <location>
        <begin position="253"/>
        <end position="331"/>
    </location>
</feature>
<evidence type="ECO:0000256" key="5">
    <source>
        <dbReference type="ARBA" id="ARBA00022750"/>
    </source>
</evidence>
<keyword evidence="7" id="KW-0378">Hydrolase</keyword>
<protein>
    <recommendedName>
        <fullName evidence="10">Reverse transcriptase RNase H-like domain-containing protein</fullName>
    </recommendedName>
</protein>
<dbReference type="SUPFAM" id="SSF56672">
    <property type="entry name" value="DNA/RNA polymerases"/>
    <property type="match status" value="1"/>
</dbReference>
<dbReference type="AlphaFoldDB" id="A0A2I0K8L8"/>
<keyword evidence="1" id="KW-0645">Protease</keyword>
<keyword evidence="6" id="KW-0255">Endonuclease</keyword>
<proteinExistence type="predicted"/>
<organism evidence="11 12">
    <name type="scientific">Punica granatum</name>
    <name type="common">Pomegranate</name>
    <dbReference type="NCBI Taxonomy" id="22663"/>
    <lineage>
        <taxon>Eukaryota</taxon>
        <taxon>Viridiplantae</taxon>
        <taxon>Streptophyta</taxon>
        <taxon>Embryophyta</taxon>
        <taxon>Tracheophyta</taxon>
        <taxon>Spermatophyta</taxon>
        <taxon>Magnoliopsida</taxon>
        <taxon>eudicotyledons</taxon>
        <taxon>Gunneridae</taxon>
        <taxon>Pentapetalae</taxon>
        <taxon>rosids</taxon>
        <taxon>malvids</taxon>
        <taxon>Myrtales</taxon>
        <taxon>Lythraceae</taxon>
        <taxon>Punica</taxon>
    </lineage>
</organism>
<dbReference type="GO" id="GO:0006508">
    <property type="term" value="P:proteolysis"/>
    <property type="evidence" value="ECO:0007669"/>
    <property type="project" value="UniProtKB-KW"/>
</dbReference>
<feature type="compositionally biased region" description="Basic and acidic residues" evidence="9">
    <location>
        <begin position="301"/>
        <end position="318"/>
    </location>
</feature>
<evidence type="ECO:0000256" key="8">
    <source>
        <dbReference type="ARBA" id="ARBA00022918"/>
    </source>
</evidence>
<evidence type="ECO:0000256" key="4">
    <source>
        <dbReference type="ARBA" id="ARBA00022722"/>
    </source>
</evidence>
<evidence type="ECO:0000256" key="6">
    <source>
        <dbReference type="ARBA" id="ARBA00022759"/>
    </source>
</evidence>
<dbReference type="PANTHER" id="PTHR33064:SF37">
    <property type="entry name" value="RIBONUCLEASE H"/>
    <property type="match status" value="1"/>
</dbReference>
<keyword evidence="8" id="KW-0695">RNA-directed DNA polymerase</keyword>
<reference evidence="11 12" key="1">
    <citation type="submission" date="2017-11" db="EMBL/GenBank/DDBJ databases">
        <title>De-novo sequencing of pomegranate (Punica granatum L.) genome.</title>
        <authorList>
            <person name="Akparov Z."/>
            <person name="Amiraslanov A."/>
            <person name="Hajiyeva S."/>
            <person name="Abbasov M."/>
            <person name="Kaur K."/>
            <person name="Hamwieh A."/>
            <person name="Solovyev V."/>
            <person name="Salamov A."/>
            <person name="Braich B."/>
            <person name="Kosarev P."/>
            <person name="Mahmoud A."/>
            <person name="Hajiyev E."/>
            <person name="Babayeva S."/>
            <person name="Izzatullayeva V."/>
            <person name="Mammadov A."/>
            <person name="Mammadov A."/>
            <person name="Sharifova S."/>
            <person name="Ojaghi J."/>
            <person name="Eynullazada K."/>
            <person name="Bayramov B."/>
            <person name="Abdulazimova A."/>
            <person name="Shahmuradov I."/>
        </authorList>
    </citation>
    <scope>NUCLEOTIDE SEQUENCE [LARGE SCALE GENOMIC DNA]</scope>
    <source>
        <strain evidence="12">cv. AG2017</strain>
        <tissue evidence="11">Leaf</tissue>
    </source>
</reference>
<sequence>MTAVIGKAFDIDSKDFLSLLRMKSYDEGNPLSVLASAYRTPCSVNTRQFLGLFPLRLSPGPLCLNKDDRSLPSSDAESLRLRKQSRPLGTMHANLASSLQERLCKYVCGSFSKTEQNYTTHERELLAVIKTLKKWRVELLPRKFILRTDSSYVTRFRHLKGFKQGYNQGRLIRWQLELEPYTFVEQHALDDVVATKMATIEALMKEVESIQLQKEQLAKVLGIEVEKKSLPAETLKESTKENIQESIPEYIQQSANQRRKEVGEQGTSSFIPKESPVQPKKRWADQSDDESEVTESKLSVTRKESVEESKLSSTRFDESVAGSKLPATSTAVSVETVLPDESLWQHAKAKKFYVIFNGCVVQSTLGYRSQ</sequence>
<keyword evidence="5" id="KW-0064">Aspartyl protease</keyword>
<keyword evidence="2" id="KW-0808">Transferase</keyword>
<dbReference type="GO" id="GO:0004519">
    <property type="term" value="F:endonuclease activity"/>
    <property type="evidence" value="ECO:0007669"/>
    <property type="project" value="UniProtKB-KW"/>
</dbReference>
<evidence type="ECO:0000256" key="9">
    <source>
        <dbReference type="SAM" id="MobiDB-lite"/>
    </source>
</evidence>
<evidence type="ECO:0000256" key="2">
    <source>
        <dbReference type="ARBA" id="ARBA00022679"/>
    </source>
</evidence>
<accession>A0A2I0K8L8</accession>
<name>A0A2I0K8L8_PUNGR</name>
<keyword evidence="12" id="KW-1185">Reference proteome</keyword>
<evidence type="ECO:0000313" key="12">
    <source>
        <dbReference type="Proteomes" id="UP000233551"/>
    </source>
</evidence>
<dbReference type="Pfam" id="PF17917">
    <property type="entry name" value="RT_RNaseH"/>
    <property type="match status" value="1"/>
</dbReference>
<dbReference type="PANTHER" id="PTHR33064">
    <property type="entry name" value="POL PROTEIN"/>
    <property type="match status" value="1"/>
</dbReference>
<dbReference type="InterPro" id="IPR041373">
    <property type="entry name" value="RT_RNaseH"/>
</dbReference>
<gene>
    <name evidence="11" type="ORF">CRG98_015588</name>
</gene>
<evidence type="ECO:0000313" key="11">
    <source>
        <dbReference type="EMBL" id="PKI64056.1"/>
    </source>
</evidence>
<keyword evidence="4" id="KW-0540">Nuclease</keyword>
<evidence type="ECO:0000259" key="10">
    <source>
        <dbReference type="Pfam" id="PF17917"/>
    </source>
</evidence>